<keyword evidence="3 6" id="KW-1133">Transmembrane helix</keyword>
<evidence type="ECO:0000313" key="7">
    <source>
        <dbReference type="Proteomes" id="UP001652626"/>
    </source>
</evidence>
<organism evidence="7 8">
    <name type="scientific">Vanessa tameamea</name>
    <name type="common">Kamehameha butterfly</name>
    <dbReference type="NCBI Taxonomy" id="334116"/>
    <lineage>
        <taxon>Eukaryota</taxon>
        <taxon>Metazoa</taxon>
        <taxon>Ecdysozoa</taxon>
        <taxon>Arthropoda</taxon>
        <taxon>Hexapoda</taxon>
        <taxon>Insecta</taxon>
        <taxon>Pterygota</taxon>
        <taxon>Neoptera</taxon>
        <taxon>Endopterygota</taxon>
        <taxon>Lepidoptera</taxon>
        <taxon>Glossata</taxon>
        <taxon>Ditrysia</taxon>
        <taxon>Papilionoidea</taxon>
        <taxon>Nymphalidae</taxon>
        <taxon>Nymphalinae</taxon>
        <taxon>Vanessa</taxon>
    </lineage>
</organism>
<evidence type="ECO:0000256" key="6">
    <source>
        <dbReference type="SAM" id="Phobius"/>
    </source>
</evidence>
<evidence type="ECO:0000256" key="5">
    <source>
        <dbReference type="ARBA" id="ARBA00023136"/>
    </source>
</evidence>
<dbReference type="RefSeq" id="XP_026488525.2">
    <property type="nucleotide sequence ID" value="XM_026632740.2"/>
</dbReference>
<dbReference type="PANTHER" id="PTHR16296">
    <property type="entry name" value="UNCHARACTERIZED HYPOTHALAMUS PROTEIN HT007"/>
    <property type="match status" value="1"/>
</dbReference>
<evidence type="ECO:0000256" key="2">
    <source>
        <dbReference type="ARBA" id="ARBA00022692"/>
    </source>
</evidence>
<protein>
    <submittedName>
        <fullName evidence="8">Uncharacterized protein LOC113395143</fullName>
    </submittedName>
</protein>
<reference evidence="8" key="1">
    <citation type="submission" date="2025-08" db="UniProtKB">
        <authorList>
            <consortium name="RefSeq"/>
        </authorList>
    </citation>
    <scope>IDENTIFICATION</scope>
    <source>
        <tissue evidence="8">Whole body</tissue>
    </source>
</reference>
<dbReference type="GO" id="GO:0031966">
    <property type="term" value="C:mitochondrial membrane"/>
    <property type="evidence" value="ECO:0007669"/>
    <property type="project" value="UniProtKB-SubCell"/>
</dbReference>
<dbReference type="InterPro" id="IPR009801">
    <property type="entry name" value="TMEM126"/>
</dbReference>
<dbReference type="OMA" id="FATRHFT"/>
<dbReference type="GeneID" id="113395143"/>
<feature type="transmembrane region" description="Helical" evidence="6">
    <location>
        <begin position="173"/>
        <end position="191"/>
    </location>
</feature>
<proteinExistence type="predicted"/>
<dbReference type="PANTHER" id="PTHR16296:SF2">
    <property type="entry name" value="TRANSMEMBRANE PROTEIN 126A"/>
    <property type="match status" value="1"/>
</dbReference>
<evidence type="ECO:0000313" key="8">
    <source>
        <dbReference type="RefSeq" id="XP_026488525.2"/>
    </source>
</evidence>
<keyword evidence="5 6" id="KW-0472">Membrane</keyword>
<dbReference type="Pfam" id="PF07114">
    <property type="entry name" value="TMEM126"/>
    <property type="match status" value="1"/>
</dbReference>
<name>A0A8B8HV33_VANTA</name>
<accession>A0A8B8HV33</accession>
<sequence length="221" mass="25130">MVLMKGSQIPKDAVVLDEVEAISYVWDVVSKWDSWSDIWALRYGPMVLGAINSVSGVIINNHYRWKLKLGNYGYFSSTLPLTVMPGILTLIFHKHLISTDLLLMKNDTCPVCYEVKSSAIQISMGLLYPMVLAPTSALMLANRYATYRVPHLFEGPKVMFGFLKKHTKPFTGTLGYIALIQLAASAFITYFEMKNTFTLRHKIVEIENKMEQELNDNKIRL</sequence>
<gene>
    <name evidence="8" type="primary">LOC113395143</name>
</gene>
<comment type="subcellular location">
    <subcellularLocation>
        <location evidence="1">Mitochondrion membrane</location>
        <topology evidence="1">Multi-pass membrane protein</topology>
    </subcellularLocation>
</comment>
<dbReference type="AlphaFoldDB" id="A0A8B8HV33"/>
<dbReference type="Proteomes" id="UP001652626">
    <property type="component" value="Chromosome 10"/>
</dbReference>
<dbReference type="GO" id="GO:0032981">
    <property type="term" value="P:mitochondrial respiratory chain complex I assembly"/>
    <property type="evidence" value="ECO:0007669"/>
    <property type="project" value="TreeGrafter"/>
</dbReference>
<evidence type="ECO:0000256" key="4">
    <source>
        <dbReference type="ARBA" id="ARBA00023128"/>
    </source>
</evidence>
<feature type="transmembrane region" description="Helical" evidence="6">
    <location>
        <begin position="72"/>
        <end position="92"/>
    </location>
</feature>
<keyword evidence="7" id="KW-1185">Reference proteome</keyword>
<keyword evidence="2 6" id="KW-0812">Transmembrane</keyword>
<keyword evidence="4" id="KW-0496">Mitochondrion</keyword>
<dbReference type="OrthoDB" id="6234762at2759"/>
<evidence type="ECO:0000256" key="1">
    <source>
        <dbReference type="ARBA" id="ARBA00004225"/>
    </source>
</evidence>
<feature type="transmembrane region" description="Helical" evidence="6">
    <location>
        <begin position="40"/>
        <end position="60"/>
    </location>
</feature>
<evidence type="ECO:0000256" key="3">
    <source>
        <dbReference type="ARBA" id="ARBA00022989"/>
    </source>
</evidence>